<dbReference type="AlphaFoldDB" id="A0A4C1X1M9"/>
<name>A0A4C1X1M9_EUMVA</name>
<organism evidence="2 3">
    <name type="scientific">Eumeta variegata</name>
    <name type="common">Bagworm moth</name>
    <name type="synonym">Eumeta japonica</name>
    <dbReference type="NCBI Taxonomy" id="151549"/>
    <lineage>
        <taxon>Eukaryota</taxon>
        <taxon>Metazoa</taxon>
        <taxon>Ecdysozoa</taxon>
        <taxon>Arthropoda</taxon>
        <taxon>Hexapoda</taxon>
        <taxon>Insecta</taxon>
        <taxon>Pterygota</taxon>
        <taxon>Neoptera</taxon>
        <taxon>Endopterygota</taxon>
        <taxon>Lepidoptera</taxon>
        <taxon>Glossata</taxon>
        <taxon>Ditrysia</taxon>
        <taxon>Tineoidea</taxon>
        <taxon>Psychidae</taxon>
        <taxon>Oiketicinae</taxon>
        <taxon>Eumeta</taxon>
    </lineage>
</organism>
<feature type="signal peptide" evidence="1">
    <location>
        <begin position="1"/>
        <end position="19"/>
    </location>
</feature>
<proteinExistence type="predicted"/>
<evidence type="ECO:0000313" key="2">
    <source>
        <dbReference type="EMBL" id="GBP56980.1"/>
    </source>
</evidence>
<comment type="caution">
    <text evidence="2">The sequence shown here is derived from an EMBL/GenBank/DDBJ whole genome shotgun (WGS) entry which is preliminary data.</text>
</comment>
<gene>
    <name evidence="2" type="ORF">EVAR_79116_1</name>
</gene>
<evidence type="ECO:0000313" key="3">
    <source>
        <dbReference type="Proteomes" id="UP000299102"/>
    </source>
</evidence>
<dbReference type="Proteomes" id="UP000299102">
    <property type="component" value="Unassembled WGS sequence"/>
</dbReference>
<evidence type="ECO:0000256" key="1">
    <source>
        <dbReference type="SAM" id="SignalP"/>
    </source>
</evidence>
<sequence length="130" mass="14217">MHSYTAVSLLLQLCIVASSLTIQTEVKTASKAAATKPVPTISSPANLTYKELVYILQYRSGTVQKPVVVLSNCARAVLGCCNSGVMNQNCFESLRCGGLIFDDNPCEDKFIIEALKAAREYYDQWNDVST</sequence>
<accession>A0A4C1X1M9</accession>
<feature type="chain" id="PRO_5020029996" evidence="1">
    <location>
        <begin position="20"/>
        <end position="130"/>
    </location>
</feature>
<reference evidence="2 3" key="1">
    <citation type="journal article" date="2019" name="Commun. Biol.">
        <title>The bagworm genome reveals a unique fibroin gene that provides high tensile strength.</title>
        <authorList>
            <person name="Kono N."/>
            <person name="Nakamura H."/>
            <person name="Ohtoshi R."/>
            <person name="Tomita M."/>
            <person name="Numata K."/>
            <person name="Arakawa K."/>
        </authorList>
    </citation>
    <scope>NUCLEOTIDE SEQUENCE [LARGE SCALE GENOMIC DNA]</scope>
</reference>
<protein>
    <submittedName>
        <fullName evidence="2">Uncharacterized protein</fullName>
    </submittedName>
</protein>
<keyword evidence="3" id="KW-1185">Reference proteome</keyword>
<keyword evidence="1" id="KW-0732">Signal</keyword>
<dbReference type="OrthoDB" id="6350087at2759"/>
<dbReference type="EMBL" id="BGZK01000705">
    <property type="protein sequence ID" value="GBP56980.1"/>
    <property type="molecule type" value="Genomic_DNA"/>
</dbReference>